<gene>
    <name evidence="1" type="ORF">PHMEG_0007380</name>
</gene>
<dbReference type="EMBL" id="NBNE01000576">
    <property type="protein sequence ID" value="OWZ18519.1"/>
    <property type="molecule type" value="Genomic_DNA"/>
</dbReference>
<keyword evidence="2" id="KW-1185">Reference proteome</keyword>
<sequence>MLPPAPHWYPSVRYLVYTIQGTPRSSVGSLQNLLRKYVVPRMGGDFLLLDASPDILHIKYTSPPRSYNAATNRMREALQVPTQIGVNTARMEDEGQPDSGWPVDLVGQSCPSAYHIKFGSCVHRLFAHSRLASSSLRCPACLGCRSTRACGSPDLS</sequence>
<dbReference type="Proteomes" id="UP000198211">
    <property type="component" value="Unassembled WGS sequence"/>
</dbReference>
<reference evidence="2" key="1">
    <citation type="submission" date="2017-03" db="EMBL/GenBank/DDBJ databases">
        <title>Phytopthora megakarya and P. palmivora, two closely related causual agents of cacao black pod achieved similar genome size and gene model numbers by different mechanisms.</title>
        <authorList>
            <person name="Ali S."/>
            <person name="Shao J."/>
            <person name="Larry D.J."/>
            <person name="Kronmiller B."/>
            <person name="Shen D."/>
            <person name="Strem M.D."/>
            <person name="Melnick R.L."/>
            <person name="Guiltinan M.J."/>
            <person name="Tyler B.M."/>
            <person name="Meinhardt L.W."/>
            <person name="Bailey B.A."/>
        </authorList>
    </citation>
    <scope>NUCLEOTIDE SEQUENCE [LARGE SCALE GENOMIC DNA]</scope>
    <source>
        <strain evidence="2">zdho120</strain>
    </source>
</reference>
<organism evidence="1 2">
    <name type="scientific">Phytophthora megakarya</name>
    <dbReference type="NCBI Taxonomy" id="4795"/>
    <lineage>
        <taxon>Eukaryota</taxon>
        <taxon>Sar</taxon>
        <taxon>Stramenopiles</taxon>
        <taxon>Oomycota</taxon>
        <taxon>Peronosporomycetes</taxon>
        <taxon>Peronosporales</taxon>
        <taxon>Peronosporaceae</taxon>
        <taxon>Phytophthora</taxon>
    </lineage>
</organism>
<comment type="caution">
    <text evidence="1">The sequence shown here is derived from an EMBL/GenBank/DDBJ whole genome shotgun (WGS) entry which is preliminary data.</text>
</comment>
<dbReference type="OrthoDB" id="126472at2759"/>
<dbReference type="AlphaFoldDB" id="A0A225WN01"/>
<proteinExistence type="predicted"/>
<evidence type="ECO:0000313" key="2">
    <source>
        <dbReference type="Proteomes" id="UP000198211"/>
    </source>
</evidence>
<accession>A0A225WN01</accession>
<protein>
    <submittedName>
        <fullName evidence="1">Uncharacterized protein</fullName>
    </submittedName>
</protein>
<name>A0A225WN01_9STRA</name>
<evidence type="ECO:0000313" key="1">
    <source>
        <dbReference type="EMBL" id="OWZ18519.1"/>
    </source>
</evidence>